<dbReference type="InterPro" id="IPR034922">
    <property type="entry name" value="REX1-like_exo"/>
</dbReference>
<dbReference type="EC" id="2.7.11.1" evidence="5"/>
<dbReference type="SMART" id="SM00220">
    <property type="entry name" value="S_TKc"/>
    <property type="match status" value="1"/>
</dbReference>
<feature type="binding site" evidence="20">
    <location>
        <position position="112"/>
    </location>
    <ligand>
        <name>ATP</name>
        <dbReference type="ChEBI" id="CHEBI:30616"/>
    </ligand>
</feature>
<gene>
    <name evidence="23" type="ORF">GSONMT00074183001</name>
</gene>
<evidence type="ECO:0000256" key="16">
    <source>
        <dbReference type="ARBA" id="ARBA00022845"/>
    </source>
</evidence>
<dbReference type="Gene3D" id="3.30.200.20">
    <property type="entry name" value="Phosphorylase Kinase, domain 1"/>
    <property type="match status" value="1"/>
</dbReference>
<feature type="compositionally biased region" description="Acidic residues" evidence="21">
    <location>
        <begin position="949"/>
        <end position="969"/>
    </location>
</feature>
<dbReference type="PROSITE" id="PS00107">
    <property type="entry name" value="PROTEIN_KINASE_ATP"/>
    <property type="match status" value="1"/>
</dbReference>
<keyword evidence="10 20" id="KW-0547">Nucleotide-binding</keyword>
<evidence type="ECO:0000256" key="11">
    <source>
        <dbReference type="ARBA" id="ARBA00022777"/>
    </source>
</evidence>
<dbReference type="InterPro" id="IPR031736">
    <property type="entry name" value="REXO1-like_dom"/>
</dbReference>
<evidence type="ECO:0000256" key="15">
    <source>
        <dbReference type="ARBA" id="ARBA00022842"/>
    </source>
</evidence>
<feature type="region of interest" description="Disordered" evidence="21">
    <location>
        <begin position="996"/>
        <end position="1061"/>
    </location>
</feature>
<keyword evidence="13" id="KW-0269">Exonuclease</keyword>
<organism evidence="23 24">
    <name type="scientific">Oncorhynchus mykiss</name>
    <name type="common">Rainbow trout</name>
    <name type="synonym">Salmo gairdneri</name>
    <dbReference type="NCBI Taxonomy" id="8022"/>
    <lineage>
        <taxon>Eukaryota</taxon>
        <taxon>Metazoa</taxon>
        <taxon>Chordata</taxon>
        <taxon>Craniata</taxon>
        <taxon>Vertebrata</taxon>
        <taxon>Euteleostomi</taxon>
        <taxon>Actinopterygii</taxon>
        <taxon>Neopterygii</taxon>
        <taxon>Teleostei</taxon>
        <taxon>Protacanthopterygii</taxon>
        <taxon>Salmoniformes</taxon>
        <taxon>Salmonidae</taxon>
        <taxon>Salmoninae</taxon>
        <taxon>Oncorhynchus</taxon>
    </lineage>
</organism>
<dbReference type="SUPFAM" id="SSF56112">
    <property type="entry name" value="Protein kinase-like (PK-like)"/>
    <property type="match status" value="1"/>
</dbReference>
<keyword evidence="17" id="KW-0539">Nucleus</keyword>
<accession>A0A060WFC3</accession>
<reference evidence="23" key="2">
    <citation type="submission" date="2014-03" db="EMBL/GenBank/DDBJ databases">
        <authorList>
            <person name="Genoscope - CEA"/>
        </authorList>
    </citation>
    <scope>NUCLEOTIDE SEQUENCE</scope>
</reference>
<keyword evidence="15" id="KW-0460">Magnesium</keyword>
<dbReference type="FunFam" id="1.10.510.10:FF:000119">
    <property type="entry name" value="Putative map kinase-interacting serine/threonine-protein kinase 1"/>
    <property type="match status" value="1"/>
</dbReference>
<dbReference type="SMART" id="SM00479">
    <property type="entry name" value="EXOIII"/>
    <property type="match status" value="1"/>
</dbReference>
<evidence type="ECO:0000256" key="7">
    <source>
        <dbReference type="ARBA" id="ARBA00022679"/>
    </source>
</evidence>
<dbReference type="InterPro" id="IPR011009">
    <property type="entry name" value="Kinase-like_dom_sf"/>
</dbReference>
<feature type="compositionally biased region" description="Polar residues" evidence="21">
    <location>
        <begin position="937"/>
        <end position="946"/>
    </location>
</feature>
<name>A0A060WFC3_ONCMY</name>
<evidence type="ECO:0000256" key="1">
    <source>
        <dbReference type="ARBA" id="ARBA00001946"/>
    </source>
</evidence>
<dbReference type="SUPFAM" id="SSF53098">
    <property type="entry name" value="Ribonuclease H-like"/>
    <property type="match status" value="1"/>
</dbReference>
<reference evidence="23" key="1">
    <citation type="journal article" date="2014" name="Nat. Commun.">
        <title>The rainbow trout genome provides novel insights into evolution after whole-genome duplication in vertebrates.</title>
        <authorList>
            <person name="Berthelot C."/>
            <person name="Brunet F."/>
            <person name="Chalopin D."/>
            <person name="Juanchich A."/>
            <person name="Bernard M."/>
            <person name="Noel B."/>
            <person name="Bento P."/>
            <person name="Da Silva C."/>
            <person name="Labadie K."/>
            <person name="Alberti A."/>
            <person name="Aury J.M."/>
            <person name="Louis A."/>
            <person name="Dehais P."/>
            <person name="Bardou P."/>
            <person name="Montfort J."/>
            <person name="Klopp C."/>
            <person name="Cabau C."/>
            <person name="Gaspin C."/>
            <person name="Thorgaard G.H."/>
            <person name="Boussaha M."/>
            <person name="Quillet E."/>
            <person name="Guyomard R."/>
            <person name="Galiana D."/>
            <person name="Bobe J."/>
            <person name="Volff J.N."/>
            <person name="Genet C."/>
            <person name="Wincker P."/>
            <person name="Jaillon O."/>
            <person name="Roest Crollius H."/>
            <person name="Guiguen Y."/>
        </authorList>
    </citation>
    <scope>NUCLEOTIDE SEQUENCE [LARGE SCALE GENOMIC DNA]</scope>
</reference>
<dbReference type="Pfam" id="PF15870">
    <property type="entry name" value="EloA-BP1"/>
    <property type="match status" value="1"/>
</dbReference>
<evidence type="ECO:0000256" key="4">
    <source>
        <dbReference type="ARBA" id="ARBA00006692"/>
    </source>
</evidence>
<dbReference type="FunFam" id="3.30.420.10:FF:000031">
    <property type="entry name" value="RNA exonuclease 1"/>
    <property type="match status" value="1"/>
</dbReference>
<dbReference type="GO" id="GO:0005524">
    <property type="term" value="F:ATP binding"/>
    <property type="evidence" value="ECO:0007669"/>
    <property type="project" value="UniProtKB-UniRule"/>
</dbReference>
<dbReference type="GO" id="GO:0004527">
    <property type="term" value="F:exonuclease activity"/>
    <property type="evidence" value="ECO:0007669"/>
    <property type="project" value="UniProtKB-KW"/>
</dbReference>
<dbReference type="STRING" id="8022.A0A060WFC3"/>
<evidence type="ECO:0000259" key="22">
    <source>
        <dbReference type="PROSITE" id="PS50011"/>
    </source>
</evidence>
<evidence type="ECO:0000313" key="24">
    <source>
        <dbReference type="Proteomes" id="UP000193380"/>
    </source>
</evidence>
<dbReference type="Gene3D" id="1.10.510.10">
    <property type="entry name" value="Transferase(Phosphotransferase) domain 1"/>
    <property type="match status" value="1"/>
</dbReference>
<feature type="compositionally biased region" description="Basic and acidic residues" evidence="21">
    <location>
        <begin position="816"/>
        <end position="831"/>
    </location>
</feature>
<dbReference type="Proteomes" id="UP000193380">
    <property type="component" value="Unassembled WGS sequence"/>
</dbReference>
<dbReference type="InterPro" id="IPR050205">
    <property type="entry name" value="CDPK_Ser/Thr_kinases"/>
</dbReference>
<feature type="compositionally biased region" description="Basic and acidic residues" evidence="21">
    <location>
        <begin position="760"/>
        <end position="809"/>
    </location>
</feature>
<keyword evidence="12" id="KW-0378">Hydrolase</keyword>
<evidence type="ECO:0000256" key="19">
    <source>
        <dbReference type="ARBA" id="ARBA00048679"/>
    </source>
</evidence>
<evidence type="ECO:0000256" key="2">
    <source>
        <dbReference type="ARBA" id="ARBA00004123"/>
    </source>
</evidence>
<evidence type="ECO:0000256" key="18">
    <source>
        <dbReference type="ARBA" id="ARBA00047899"/>
    </source>
</evidence>
<evidence type="ECO:0000256" key="5">
    <source>
        <dbReference type="ARBA" id="ARBA00012513"/>
    </source>
</evidence>
<dbReference type="InterPro" id="IPR036397">
    <property type="entry name" value="RNaseH_sf"/>
</dbReference>
<keyword evidence="7" id="KW-0808">Transferase</keyword>
<dbReference type="Gene3D" id="3.30.420.10">
    <property type="entry name" value="Ribonuclease H-like superfamily/Ribonuclease H"/>
    <property type="match status" value="1"/>
</dbReference>
<dbReference type="InterPro" id="IPR012337">
    <property type="entry name" value="RNaseH-like_sf"/>
</dbReference>
<dbReference type="PROSITE" id="PS00108">
    <property type="entry name" value="PROTEIN_KINASE_ST"/>
    <property type="match status" value="1"/>
</dbReference>
<dbReference type="Pfam" id="PF00069">
    <property type="entry name" value="Pkinase"/>
    <property type="match status" value="1"/>
</dbReference>
<feature type="compositionally biased region" description="Basic and acidic residues" evidence="21">
    <location>
        <begin position="840"/>
        <end position="866"/>
    </location>
</feature>
<dbReference type="InterPro" id="IPR017441">
    <property type="entry name" value="Protein_kinase_ATP_BS"/>
</dbReference>
<dbReference type="GO" id="GO:0004674">
    <property type="term" value="F:protein serine/threonine kinase activity"/>
    <property type="evidence" value="ECO:0007669"/>
    <property type="project" value="UniProtKB-KW"/>
</dbReference>
<feature type="compositionally biased region" description="Polar residues" evidence="21">
    <location>
        <begin position="576"/>
        <end position="594"/>
    </location>
</feature>
<evidence type="ECO:0000256" key="13">
    <source>
        <dbReference type="ARBA" id="ARBA00022839"/>
    </source>
</evidence>
<evidence type="ECO:0000256" key="3">
    <source>
        <dbReference type="ARBA" id="ARBA00006357"/>
    </source>
</evidence>
<keyword evidence="6" id="KW-0723">Serine/threonine-protein kinase</keyword>
<feature type="region of interest" description="Disordered" evidence="21">
    <location>
        <begin position="533"/>
        <end position="557"/>
    </location>
</feature>
<evidence type="ECO:0000256" key="14">
    <source>
        <dbReference type="ARBA" id="ARBA00022840"/>
    </source>
</evidence>
<feature type="region of interest" description="Disordered" evidence="21">
    <location>
        <begin position="574"/>
        <end position="607"/>
    </location>
</feature>
<feature type="domain" description="Protein kinase" evidence="22">
    <location>
        <begin position="83"/>
        <end position="367"/>
    </location>
</feature>
<keyword evidence="11" id="KW-0418">Kinase</keyword>
<evidence type="ECO:0000256" key="10">
    <source>
        <dbReference type="ARBA" id="ARBA00022741"/>
    </source>
</evidence>
<comment type="similarity">
    <text evidence="3">Belongs to the REXO1/REXO3 family.</text>
</comment>
<evidence type="ECO:0000256" key="20">
    <source>
        <dbReference type="PROSITE-ProRule" id="PRU10141"/>
    </source>
</evidence>
<comment type="subcellular location">
    <subcellularLocation>
        <location evidence="2">Nucleus</location>
    </subcellularLocation>
</comment>
<evidence type="ECO:0000256" key="12">
    <source>
        <dbReference type="ARBA" id="ARBA00022801"/>
    </source>
</evidence>
<feature type="region of interest" description="Disordered" evidence="21">
    <location>
        <begin position="1092"/>
        <end position="1119"/>
    </location>
</feature>
<comment type="cofactor">
    <cofactor evidence="1">
        <name>Mg(2+)</name>
        <dbReference type="ChEBI" id="CHEBI:18420"/>
    </cofactor>
</comment>
<evidence type="ECO:0000313" key="23">
    <source>
        <dbReference type="EMBL" id="CDQ65847.1"/>
    </source>
</evidence>
<evidence type="ECO:0000256" key="9">
    <source>
        <dbReference type="ARBA" id="ARBA00022723"/>
    </source>
</evidence>
<feature type="compositionally biased region" description="Basic and acidic residues" evidence="21">
    <location>
        <begin position="709"/>
        <end position="724"/>
    </location>
</feature>
<dbReference type="InterPro" id="IPR000719">
    <property type="entry name" value="Prot_kinase_dom"/>
</dbReference>
<dbReference type="GO" id="GO:0006417">
    <property type="term" value="P:regulation of translation"/>
    <property type="evidence" value="ECO:0007669"/>
    <property type="project" value="UniProtKB-KW"/>
</dbReference>
<keyword evidence="14 20" id="KW-0067">ATP-binding</keyword>
<evidence type="ECO:0000256" key="17">
    <source>
        <dbReference type="ARBA" id="ARBA00023242"/>
    </source>
</evidence>
<feature type="compositionally biased region" description="Acidic residues" evidence="21">
    <location>
        <begin position="905"/>
        <end position="921"/>
    </location>
</feature>
<protein>
    <recommendedName>
        <fullName evidence="5">non-specific serine/threonine protein kinase</fullName>
        <ecNumber evidence="5">2.7.11.1</ecNumber>
    </recommendedName>
</protein>
<dbReference type="GO" id="GO:0046872">
    <property type="term" value="F:metal ion binding"/>
    <property type="evidence" value="ECO:0007669"/>
    <property type="project" value="UniProtKB-KW"/>
</dbReference>
<dbReference type="PROSITE" id="PS50011">
    <property type="entry name" value="PROTEIN_KINASE_DOM"/>
    <property type="match status" value="1"/>
</dbReference>
<evidence type="ECO:0000256" key="21">
    <source>
        <dbReference type="SAM" id="MobiDB-lite"/>
    </source>
</evidence>
<evidence type="ECO:0000256" key="6">
    <source>
        <dbReference type="ARBA" id="ARBA00022527"/>
    </source>
</evidence>
<dbReference type="FunFam" id="3.30.200.20:FF:000093">
    <property type="entry name" value="Putative map kinase-interacting serine/threonine-protein kinase 1"/>
    <property type="match status" value="1"/>
</dbReference>
<dbReference type="InterPro" id="IPR013520">
    <property type="entry name" value="Ribonucl_H"/>
</dbReference>
<dbReference type="GO" id="GO:0005634">
    <property type="term" value="C:nucleus"/>
    <property type="evidence" value="ECO:0007669"/>
    <property type="project" value="UniProtKB-SubCell"/>
</dbReference>
<evidence type="ECO:0000256" key="8">
    <source>
        <dbReference type="ARBA" id="ARBA00022722"/>
    </source>
</evidence>
<proteinExistence type="inferred from homology"/>
<feature type="region of interest" description="Disordered" evidence="21">
    <location>
        <begin position="649"/>
        <end position="969"/>
    </location>
</feature>
<dbReference type="InterPro" id="IPR008271">
    <property type="entry name" value="Ser/Thr_kinase_AS"/>
</dbReference>
<comment type="similarity">
    <text evidence="4">Belongs to the protein kinase superfamily. CAMK Ser/Thr protein kinase family.</text>
</comment>
<keyword evidence="9" id="KW-0479">Metal-binding</keyword>
<dbReference type="EMBL" id="FR904519">
    <property type="protein sequence ID" value="CDQ65847.1"/>
    <property type="molecule type" value="Genomic_DNA"/>
</dbReference>
<dbReference type="CDD" id="cd06145">
    <property type="entry name" value="REX1_like"/>
    <property type="match status" value="1"/>
</dbReference>
<comment type="catalytic activity">
    <reaction evidence="19">
        <text>L-seryl-[protein] + ATP = O-phospho-L-seryl-[protein] + ADP + H(+)</text>
        <dbReference type="Rhea" id="RHEA:17989"/>
        <dbReference type="Rhea" id="RHEA-COMP:9863"/>
        <dbReference type="Rhea" id="RHEA-COMP:11604"/>
        <dbReference type="ChEBI" id="CHEBI:15378"/>
        <dbReference type="ChEBI" id="CHEBI:29999"/>
        <dbReference type="ChEBI" id="CHEBI:30616"/>
        <dbReference type="ChEBI" id="CHEBI:83421"/>
        <dbReference type="ChEBI" id="CHEBI:456216"/>
        <dbReference type="EC" id="2.7.11.1"/>
    </reaction>
</comment>
<dbReference type="PaxDb" id="8022-A0A060WFC3"/>
<keyword evidence="8" id="KW-0540">Nuclease</keyword>
<dbReference type="GO" id="GO:0010629">
    <property type="term" value="P:negative regulation of gene expression"/>
    <property type="evidence" value="ECO:0007669"/>
    <property type="project" value="UniProtKB-ARBA"/>
</dbReference>
<comment type="catalytic activity">
    <reaction evidence="18">
        <text>L-threonyl-[protein] + ATP = O-phospho-L-threonyl-[protein] + ADP + H(+)</text>
        <dbReference type="Rhea" id="RHEA:46608"/>
        <dbReference type="Rhea" id="RHEA-COMP:11060"/>
        <dbReference type="Rhea" id="RHEA-COMP:11605"/>
        <dbReference type="ChEBI" id="CHEBI:15378"/>
        <dbReference type="ChEBI" id="CHEBI:30013"/>
        <dbReference type="ChEBI" id="CHEBI:30616"/>
        <dbReference type="ChEBI" id="CHEBI:61977"/>
        <dbReference type="ChEBI" id="CHEBI:456216"/>
        <dbReference type="EC" id="2.7.11.1"/>
    </reaction>
</comment>
<dbReference type="GO" id="GO:0003676">
    <property type="term" value="F:nucleic acid binding"/>
    <property type="evidence" value="ECO:0007669"/>
    <property type="project" value="InterPro"/>
</dbReference>
<sequence>MVQNKITEVTGFHRSFKGPNPFVGDEFTNGSLLNSDFNFDLSNRHDITSSKPIDIPDAKKRNKKKKRCRATDSFSGRFEDVYSLQSEVLGEGAYARVQTCINLITNKEYAVKIIEKRPGHSRSRVFREVEMLYQCQGHRNILELVEFFEEEDKFYLVFEMLRGGTVLAHIHRRLHFSEQEACVVVQDIASALDFLHNKGMAHRDLKPENILCEHADKISPVKICDFDLGSGIKLNSDSSPISTPELLTPCGSAEYMAPEVVEAFSEEATNYDKRCDLWSLGVILYILLSGYPPFVGRCGSDCGWDMGEPCHTCQNMLFESIQEGKYEFPEKDWAHISSSAKDLISKLLVRDAKNRLSAGQVLQHPWVQGGFSDTLPTSILPQRNSAKDLTFFAGKAVAMNRQLAEQAVMAEQQQLDEAPTVITACSTSMHLSPPSNSKLSKRRQSLLKTGPVSAAELCQLLAPLVITIDNLLILICISWLSPEQCGYDPFKPEVVRPEEQQDGEPAAATVDMGALELELVNRAIEEVRSEVEREKKKLSQIGDQEYDPTDSSPKVVTKWPKPLAVTSHLAYDPGSYQMTSTADYNPTPRSSKYTLDSDSKDNHASSMEYVPTSVTKIAVKKPNKYTVDHSKPSTDMEYDPLCNYSAKIAGKNKKHQRTGTTKGKQSTDEEYVPTIKKPRQVIPDPLKYTASPGKGERTEGAVGGLKQQRSQESKKQQDAAHWESEDLENQKIVARQKDKPETEIVAGKTSQVKSSKVKNKISDSKKSSHEPAKRDRKNQGKKEEKGKIKDTSIDKGKEGKGEKRSDGKSKIRTVKVKRESSKRENKREKGGGDSTLQTSDKGKDSKFKEHKNGKYDSNERENDSKKVGKGSSKIGKDKVKKSRSSSSDGKTGKVKQRSLSHIDLFGDESVEEESEEDEEEETIVRKSAAPFKRGSLTRRNVSELTPSSSEDEDVGAEDDGGYGDMDDCGVDYSSLQVDIDFDLDDDPMEECLRIFNESKDVKTEDKGRQAKVSLPSQPSKDSEDEDSTESNQTTLFPGQRKRVSHFSAKGSTEATPKPPPYRRLTAQEICYQRMQIAQQQAAQLAAAVKTASTPSPFPGERKRVAHRPTPLPSSSKSGLAVAKSAGSRVLSPTSTLPAGLSVKAQTSAGILSKTTTTIVQKRVAHTPTMKSSAMKRPVIPTAFGAKVPTNVRQRYLNTFIDECMKFCPSEDLAFQMALEEEKVVYDRSSSKNIYLNVAVNSLKKLRSKSSSPNSLVAMNPAVVGNRKSQSHEEVLGGRLAAKTSFTLNRTGKQQAEKLSGATLYRKLRDYLMTEERLQEHGYPRPHPERSGRAVVHNVPEKNNVDPFAKVCCRCGAEYKINANGNCVRKEECNHHWGRLRRHKVSGGWETNYNCCSGTVGSPGCSVSKQHVQDGRKESLGGYVQTFEKQLPPDGNCGVYALDCEMCYTKQGLELTRVTVINSELKVIYDTFVKPESKVVDYNTRFSGVTEEDLENASITLRDVQAVMLNMFNAESILIGHSLESDLFALKVIHSTVVDTAIVFPHRLGLPYKRALRNLMADHLKRIIQDSGEQLKPHYHVYYCSYDIQLKSEVYIHLTTQFFTILTFNPSKDSFF</sequence>
<dbReference type="PANTHER" id="PTHR24349">
    <property type="entry name" value="SERINE/THREONINE-PROTEIN KINASE"/>
    <property type="match status" value="1"/>
</dbReference>
<feature type="compositionally biased region" description="Basic and acidic residues" evidence="21">
    <location>
        <begin position="996"/>
        <end position="1008"/>
    </location>
</feature>
<keyword evidence="16" id="KW-0810">Translation regulation</keyword>